<dbReference type="PANTHER" id="PTHR43313">
    <property type="entry name" value="SHORT-CHAIN DEHYDROGENASE/REDUCTASE FAMILY 9C"/>
    <property type="match status" value="1"/>
</dbReference>
<dbReference type="OrthoDB" id="9775296at2"/>
<dbReference type="AlphaFoldDB" id="A0A0K2GED2"/>
<dbReference type="STRING" id="42253.NITMOv2_2534"/>
<dbReference type="GO" id="GO:0016491">
    <property type="term" value="F:oxidoreductase activity"/>
    <property type="evidence" value="ECO:0007669"/>
    <property type="project" value="UniProtKB-KW"/>
</dbReference>
<dbReference type="PATRIC" id="fig|42253.5.peg.2498"/>
<proteinExistence type="inferred from homology"/>
<dbReference type="InterPro" id="IPR036291">
    <property type="entry name" value="NAD(P)-bd_dom_sf"/>
</dbReference>
<dbReference type="Gene3D" id="3.40.50.720">
    <property type="entry name" value="NAD(P)-binding Rossmann-like Domain"/>
    <property type="match status" value="1"/>
</dbReference>
<dbReference type="RefSeq" id="WP_053380039.1">
    <property type="nucleotide sequence ID" value="NZ_CP011801.1"/>
</dbReference>
<dbReference type="GO" id="GO:0008202">
    <property type="term" value="P:steroid metabolic process"/>
    <property type="evidence" value="ECO:0007669"/>
    <property type="project" value="TreeGrafter"/>
</dbReference>
<reference evidence="2 3" key="1">
    <citation type="journal article" date="2015" name="Proc. Natl. Acad. Sci. U.S.A.">
        <title>Expanded metabolic versatility of ubiquitous nitrite-oxidizing bacteria from the genus Nitrospira.</title>
        <authorList>
            <person name="Koch H."/>
            <person name="Lucker S."/>
            <person name="Albertsen M."/>
            <person name="Kitzinger K."/>
            <person name="Herbold C."/>
            <person name="Spieck E."/>
            <person name="Nielsen P.H."/>
            <person name="Wagner M."/>
            <person name="Daims H."/>
        </authorList>
    </citation>
    <scope>NUCLEOTIDE SEQUENCE [LARGE SCALE GENOMIC DNA]</scope>
    <source>
        <strain evidence="2 3">NSP M-1</strain>
    </source>
</reference>
<keyword evidence="2" id="KW-0560">Oxidoreductase</keyword>
<dbReference type="KEGG" id="nmv:NITMOv2_2534"/>
<dbReference type="SUPFAM" id="SSF51735">
    <property type="entry name" value="NAD(P)-binding Rossmann-fold domains"/>
    <property type="match status" value="1"/>
</dbReference>
<dbReference type="EMBL" id="CP011801">
    <property type="protein sequence ID" value="ALA58947.1"/>
    <property type="molecule type" value="Genomic_DNA"/>
</dbReference>
<dbReference type="PANTHER" id="PTHR43313:SF1">
    <property type="entry name" value="3BETA-HYDROXYSTEROID DEHYDROGENASE DHS-16"/>
    <property type="match status" value="1"/>
</dbReference>
<dbReference type="InterPro" id="IPR020904">
    <property type="entry name" value="Sc_DH/Rdtase_CS"/>
</dbReference>
<name>A0A0K2GED2_NITMO</name>
<protein>
    <submittedName>
        <fullName evidence="2">Oxidoreductase, Glucose/ribitol dehydrogenase family</fullName>
        <ecNumber evidence="2">1.1.-.-</ecNumber>
    </submittedName>
</protein>
<dbReference type="Pfam" id="PF00106">
    <property type="entry name" value="adh_short"/>
    <property type="match status" value="1"/>
</dbReference>
<evidence type="ECO:0000256" key="1">
    <source>
        <dbReference type="RuleBase" id="RU000363"/>
    </source>
</evidence>
<evidence type="ECO:0000313" key="3">
    <source>
        <dbReference type="Proteomes" id="UP000069205"/>
    </source>
</evidence>
<dbReference type="Proteomes" id="UP000069205">
    <property type="component" value="Chromosome"/>
</dbReference>
<evidence type="ECO:0000313" key="2">
    <source>
        <dbReference type="EMBL" id="ALA58947.1"/>
    </source>
</evidence>
<dbReference type="EC" id="1.1.-.-" evidence="2"/>
<dbReference type="InterPro" id="IPR002347">
    <property type="entry name" value="SDR_fam"/>
</dbReference>
<dbReference type="PRINTS" id="PR00081">
    <property type="entry name" value="GDHRDH"/>
</dbReference>
<sequence>MAENESATVVITGASTGIGAACAAGLDRLGWRVFAGVRRMEDGEQLRLRCSTRLTPVPLDVTDAHSIAAATAFVQSSVGPAGLAGLVNNAGIAVAGPLEAVPLAGWRRQLEVNVLGPVAVTQTFLPLLRAGRGRIVNMGSIAGRAAMPLMGPYSASKYALEAITDALRLELLPWGIRVAIIEPGAIATPIWDKSGRDAAALEASVPPETARLYADAAASVRRAVDKAARRAIAPDAVVEAVVHALTAPRPKSRYLVGWDAKVRALMATLLPVRLADKLLVAVLNLPH</sequence>
<gene>
    <name evidence="2" type="ORF">NITMOv2_2534</name>
</gene>
<organism evidence="2 3">
    <name type="scientific">Nitrospira moscoviensis</name>
    <dbReference type="NCBI Taxonomy" id="42253"/>
    <lineage>
        <taxon>Bacteria</taxon>
        <taxon>Pseudomonadati</taxon>
        <taxon>Nitrospirota</taxon>
        <taxon>Nitrospiria</taxon>
        <taxon>Nitrospirales</taxon>
        <taxon>Nitrospiraceae</taxon>
        <taxon>Nitrospira</taxon>
    </lineage>
</organism>
<dbReference type="PROSITE" id="PS00061">
    <property type="entry name" value="ADH_SHORT"/>
    <property type="match status" value="1"/>
</dbReference>
<keyword evidence="3" id="KW-1185">Reference proteome</keyword>
<dbReference type="CDD" id="cd05374">
    <property type="entry name" value="17beta-HSD-like_SDR_c"/>
    <property type="match status" value="1"/>
</dbReference>
<dbReference type="PRINTS" id="PR00080">
    <property type="entry name" value="SDRFAMILY"/>
</dbReference>
<comment type="similarity">
    <text evidence="1">Belongs to the short-chain dehydrogenases/reductases (SDR) family.</text>
</comment>
<accession>A0A0K2GED2</accession>